<proteinExistence type="inferred from homology"/>
<protein>
    <recommendedName>
        <fullName evidence="10">ABC transporter domain-containing protein</fullName>
    </recommendedName>
</protein>
<keyword evidence="3" id="KW-0813">Transport</keyword>
<dbReference type="EMBL" id="QGKX02002183">
    <property type="protein sequence ID" value="KAF3486596.1"/>
    <property type="molecule type" value="Genomic_DNA"/>
</dbReference>
<organism evidence="11 12">
    <name type="scientific">Brassica cretica</name>
    <name type="common">Mustard</name>
    <dbReference type="NCBI Taxonomy" id="69181"/>
    <lineage>
        <taxon>Eukaryota</taxon>
        <taxon>Viridiplantae</taxon>
        <taxon>Streptophyta</taxon>
        <taxon>Embryophyta</taxon>
        <taxon>Tracheophyta</taxon>
        <taxon>Spermatophyta</taxon>
        <taxon>Magnoliopsida</taxon>
        <taxon>eudicotyledons</taxon>
        <taxon>Gunneridae</taxon>
        <taxon>Pentapetalae</taxon>
        <taxon>rosids</taxon>
        <taxon>malvids</taxon>
        <taxon>Brassicales</taxon>
        <taxon>Brassicaceae</taxon>
        <taxon>Brassiceae</taxon>
        <taxon>Brassica</taxon>
    </lineage>
</organism>
<dbReference type="AlphaFoldDB" id="A0A8S9MTN3"/>
<dbReference type="PROSITE" id="PS50893">
    <property type="entry name" value="ABC_TRANSPORTER_2"/>
    <property type="match status" value="2"/>
</dbReference>
<comment type="similarity">
    <text evidence="2">Belongs to the ABC transporter superfamily. ABCG family. PDR (TC 3.A.1.205) subfamily.</text>
</comment>
<feature type="domain" description="ABC transporter" evidence="10">
    <location>
        <begin position="427"/>
        <end position="683"/>
    </location>
</feature>
<dbReference type="Proteomes" id="UP000712600">
    <property type="component" value="Unassembled WGS sequence"/>
</dbReference>
<evidence type="ECO:0000256" key="5">
    <source>
        <dbReference type="ARBA" id="ARBA00022737"/>
    </source>
</evidence>
<comment type="caution">
    <text evidence="11">The sequence shown here is derived from an EMBL/GenBank/DDBJ whole genome shotgun (WGS) entry which is preliminary data.</text>
</comment>
<dbReference type="GO" id="GO:0016887">
    <property type="term" value="F:ATP hydrolysis activity"/>
    <property type="evidence" value="ECO:0007669"/>
    <property type="project" value="InterPro"/>
</dbReference>
<feature type="domain" description="ABC transporter" evidence="10">
    <location>
        <begin position="131"/>
        <end position="370"/>
    </location>
</feature>
<evidence type="ECO:0000256" key="6">
    <source>
        <dbReference type="ARBA" id="ARBA00022741"/>
    </source>
</evidence>
<keyword evidence="6" id="KW-0547">Nucleotide-binding</keyword>
<evidence type="ECO:0000256" key="4">
    <source>
        <dbReference type="ARBA" id="ARBA00022692"/>
    </source>
</evidence>
<name>A0A8S9MTN3_BRACR</name>
<gene>
    <name evidence="11" type="ORF">F2Q69_00056682</name>
</gene>
<dbReference type="GO" id="GO:0005524">
    <property type="term" value="F:ATP binding"/>
    <property type="evidence" value="ECO:0007669"/>
    <property type="project" value="UniProtKB-KW"/>
</dbReference>
<evidence type="ECO:0000256" key="8">
    <source>
        <dbReference type="ARBA" id="ARBA00022989"/>
    </source>
</evidence>
<evidence type="ECO:0000313" key="11">
    <source>
        <dbReference type="EMBL" id="KAF3486596.1"/>
    </source>
</evidence>
<dbReference type="InterPro" id="IPR027417">
    <property type="entry name" value="P-loop_NTPase"/>
</dbReference>
<dbReference type="GO" id="GO:0016020">
    <property type="term" value="C:membrane"/>
    <property type="evidence" value="ECO:0007669"/>
    <property type="project" value="UniProtKB-SubCell"/>
</dbReference>
<keyword evidence="5" id="KW-0677">Repeat</keyword>
<evidence type="ECO:0000256" key="3">
    <source>
        <dbReference type="ARBA" id="ARBA00022448"/>
    </source>
</evidence>
<evidence type="ECO:0000256" key="9">
    <source>
        <dbReference type="ARBA" id="ARBA00023136"/>
    </source>
</evidence>
<dbReference type="SMART" id="SM00382">
    <property type="entry name" value="AAA"/>
    <property type="match status" value="2"/>
</dbReference>
<dbReference type="InterPro" id="IPR003593">
    <property type="entry name" value="AAA+_ATPase"/>
</dbReference>
<evidence type="ECO:0000259" key="10">
    <source>
        <dbReference type="PROSITE" id="PS50893"/>
    </source>
</evidence>
<dbReference type="FunFam" id="3.40.50.300:FF:000532">
    <property type="entry name" value="ABC transporter G family member 34"/>
    <property type="match status" value="2"/>
</dbReference>
<keyword evidence="4" id="KW-0812">Transmembrane</keyword>
<sequence>MTKLQIAGEENGDIGDEDVRSQWAAIERLPTFERITTALFWNGDEQGKRKERRVMDVSKLEDLDRHLFIDDLIRHVEDDNLRLLQKIKKRIDEVGLELPTIEVRFTDLFVEAECEVVYGKPIPTLWNAIASRLSRLMCLKKEKNISIFNGVSGIIRPKRMTLLLGPPSCGKTTLLLALAGRLDPSLKKTGDVSYNGCFQGTGSRLETMKEISRREKLKGIVPDPDIDAYMKAASIEGSKTNLQTDYILKILGLSLCADTRVGDTSRPGISGGQMRRLTTGQTIVGPIKTLFMDEISNGLDSLTTFQIVSCLQHYALLSEGTIVVSLLQPAPETFELFDDVILMGEGKIIYIGPRDYICRFFEDCGFKYPTRKSVAEFLQEVISRKDQEQVGLELPTIEVRFSDLFVEAECEVVYGKPIPTLWNAIASRLSRVMCLKKEKNISILNGVSGIVRPKRMTLLLGPPSCGKTSLLLALAGRLDHSLKTTGNVSYNGHLLSEFVPEKTSNYVSQNDLHIPDITVRETLDFSGCFQGTGSRLETMKEISRREKLKGIVPDPDIDAYMKILGLSFCADTRVGDTSRPGISGGQKRRLTTGQTIVGPIKTLFMDEISNGLDSSTTFQIVSCLQHYALLSEGTIVVSLLQPAPETFELFDDVILMGEGKIIYIGPRDYICRFFEDCGFKYPTRKSVAEFLQEVISRKDQEQYWSHIDKPYSYVSIDSFIERFKKSELGLQQQEELSKTHDKSQAQKDALCSRKYSLSNWEMLKACSRREFLLMKRNSFVYVFKSGLAVWHGNIIDIFWPEATLLLYIIILFMEFDVLYP</sequence>
<accession>A0A8S9MTN3</accession>
<keyword evidence="8" id="KW-1133">Transmembrane helix</keyword>
<dbReference type="Pfam" id="PF00005">
    <property type="entry name" value="ABC_tran"/>
    <property type="match status" value="2"/>
</dbReference>
<comment type="subcellular location">
    <subcellularLocation>
        <location evidence="1">Membrane</location>
        <topology evidence="1">Multi-pass membrane protein</topology>
    </subcellularLocation>
</comment>
<dbReference type="PANTHER" id="PTHR19241">
    <property type="entry name" value="ATP-BINDING CASSETTE TRANSPORTER"/>
    <property type="match status" value="1"/>
</dbReference>
<evidence type="ECO:0000256" key="1">
    <source>
        <dbReference type="ARBA" id="ARBA00004141"/>
    </source>
</evidence>
<evidence type="ECO:0000256" key="2">
    <source>
        <dbReference type="ARBA" id="ARBA00006012"/>
    </source>
</evidence>
<evidence type="ECO:0000313" key="12">
    <source>
        <dbReference type="Proteomes" id="UP000712600"/>
    </source>
</evidence>
<dbReference type="Gene3D" id="3.40.50.300">
    <property type="entry name" value="P-loop containing nucleotide triphosphate hydrolases"/>
    <property type="match status" value="2"/>
</dbReference>
<keyword evidence="9" id="KW-0472">Membrane</keyword>
<keyword evidence="7" id="KW-0067">ATP-binding</keyword>
<reference evidence="11" key="1">
    <citation type="submission" date="2019-12" db="EMBL/GenBank/DDBJ databases">
        <title>Genome sequencing and annotation of Brassica cretica.</title>
        <authorList>
            <person name="Studholme D.J."/>
            <person name="Sarris P."/>
        </authorList>
    </citation>
    <scope>NUCLEOTIDE SEQUENCE</scope>
    <source>
        <strain evidence="11">PFS-109/04</strain>
        <tissue evidence="11">Leaf</tissue>
    </source>
</reference>
<dbReference type="InterPro" id="IPR003439">
    <property type="entry name" value="ABC_transporter-like_ATP-bd"/>
</dbReference>
<dbReference type="SUPFAM" id="SSF52540">
    <property type="entry name" value="P-loop containing nucleoside triphosphate hydrolases"/>
    <property type="match status" value="2"/>
</dbReference>
<evidence type="ECO:0000256" key="7">
    <source>
        <dbReference type="ARBA" id="ARBA00022840"/>
    </source>
</evidence>